<reference evidence="3 4" key="1">
    <citation type="submission" date="2022-01" db="EMBL/GenBank/DDBJ databases">
        <title>Octadecabacter sp. nov., isolated from a marine alga.</title>
        <authorList>
            <person name="Jin M.S."/>
            <person name="Kim H.M."/>
            <person name="Han D.M."/>
            <person name="Jung J.J."/>
            <person name="Jeon C.O."/>
        </authorList>
    </citation>
    <scope>NUCLEOTIDE SEQUENCE [LARGE SCALE GENOMIC DNA]</scope>
    <source>
        <strain evidence="3 4">G9-8</strain>
    </source>
</reference>
<keyword evidence="4" id="KW-1185">Reference proteome</keyword>
<feature type="domain" description="CBU-0592-like" evidence="2">
    <location>
        <begin position="14"/>
        <end position="86"/>
    </location>
</feature>
<gene>
    <name evidence="3" type="ORF">L0664_15335</name>
</gene>
<proteinExistence type="predicted"/>
<dbReference type="RefSeq" id="WP_235226773.1">
    <property type="nucleotide sequence ID" value="NZ_JAKGAQ010000004.1"/>
</dbReference>
<feature type="transmembrane region" description="Helical" evidence="1">
    <location>
        <begin position="43"/>
        <end position="62"/>
    </location>
</feature>
<keyword evidence="1" id="KW-0472">Membrane</keyword>
<feature type="transmembrane region" description="Helical" evidence="1">
    <location>
        <begin position="68"/>
        <end position="85"/>
    </location>
</feature>
<evidence type="ECO:0000313" key="3">
    <source>
        <dbReference type="EMBL" id="MCF2872447.1"/>
    </source>
</evidence>
<dbReference type="NCBIfam" id="NF047864">
    <property type="entry name" value="CBU_0592_membra"/>
    <property type="match status" value="1"/>
</dbReference>
<dbReference type="Pfam" id="PF26604">
    <property type="entry name" value="CBU_0592"/>
    <property type="match status" value="1"/>
</dbReference>
<dbReference type="EMBL" id="JAKGAQ010000004">
    <property type="protein sequence ID" value="MCF2872447.1"/>
    <property type="molecule type" value="Genomic_DNA"/>
</dbReference>
<protein>
    <recommendedName>
        <fullName evidence="2">CBU-0592-like domain-containing protein</fullName>
    </recommendedName>
</protein>
<evidence type="ECO:0000313" key="4">
    <source>
        <dbReference type="Proteomes" id="UP001200557"/>
    </source>
</evidence>
<keyword evidence="1" id="KW-1133">Transmembrane helix</keyword>
<evidence type="ECO:0000259" key="2">
    <source>
        <dbReference type="Pfam" id="PF26604"/>
    </source>
</evidence>
<accession>A0ABS9CZF8</accession>
<dbReference type="InterPro" id="IPR058058">
    <property type="entry name" value="CBU_0592-like"/>
</dbReference>
<comment type="caution">
    <text evidence="3">The sequence shown here is derived from an EMBL/GenBank/DDBJ whole genome shotgun (WGS) entry which is preliminary data.</text>
</comment>
<evidence type="ECO:0000256" key="1">
    <source>
        <dbReference type="SAM" id="Phobius"/>
    </source>
</evidence>
<organism evidence="3 4">
    <name type="scientific">Octadecabacter dasysiphoniae</name>
    <dbReference type="NCBI Taxonomy" id="2909341"/>
    <lineage>
        <taxon>Bacteria</taxon>
        <taxon>Pseudomonadati</taxon>
        <taxon>Pseudomonadota</taxon>
        <taxon>Alphaproteobacteria</taxon>
        <taxon>Rhodobacterales</taxon>
        <taxon>Roseobacteraceae</taxon>
        <taxon>Octadecabacter</taxon>
    </lineage>
</organism>
<feature type="transmembrane region" description="Helical" evidence="1">
    <location>
        <begin position="12"/>
        <end position="31"/>
    </location>
</feature>
<sequence length="94" mass="10359">MSQTFQMIPPSLLEAIGVVGFGLYVLNYTMLTMHHLTSHSKTYFIINIVAASCVLIGLIHSFNLASALIQGFWIVISFTAIFVRLRPSKDASLA</sequence>
<dbReference type="Proteomes" id="UP001200557">
    <property type="component" value="Unassembled WGS sequence"/>
</dbReference>
<keyword evidence="1" id="KW-0812">Transmembrane</keyword>
<name>A0ABS9CZF8_9RHOB</name>